<feature type="compositionally biased region" description="Acidic residues" evidence="2">
    <location>
        <begin position="19"/>
        <end position="44"/>
    </location>
</feature>
<accession>A0A1A9VEQ6</accession>
<keyword evidence="4" id="KW-1185">Reference proteome</keyword>
<protein>
    <recommendedName>
        <fullName evidence="5">Cilia- and flagella-associated protein 97</fullName>
    </recommendedName>
</protein>
<dbReference type="InterPro" id="IPR029488">
    <property type="entry name" value="Hmw/CFAP97"/>
</dbReference>
<sequence>MSDAIDSDDERYANASFENDTDEEIPEMSDLESETENSGNEDDALPSVKANAVNGNYIHRLSKRVSSTRKYGYSNRRMGNNSSSEEENDATVSKTQEEITTETMCFDEDLPQASKKVSYRDGYNLEQRNTTEYCTEDDDEDYKQIEVMESRYKKFMKQKSVVANAEAIEQNDMCSEEDEVSETFEESEMEDDKVSREEYFEREQLGDEEELSKSERQTSRSGCNNCAGTNSSIQANQSFPPTNIIRMLQESLHKMKASEEDILPTNDILHPAELNVPLPIDFEHIKIPNSQEIAMALMDAVKTTILENSDEETIRQSAGNANNIKSNNEQDINSGQGLACDSVKDNQTPRRLEQMSTVDPEEEQVKEIVGPNSKIESVDMADMDDDMSELQMNFCPPICSYNSDESLFKRGFYKELQTSSAEKVKATSQNRKSWSFSNERMREIERHNRILLRKILSQKPTYTMNSQQKLQHKMTTSPYPNTRVSSAAVNRKKQQRQIDLDNQVLKRKIEAISLRRGPMRP</sequence>
<reference evidence="3" key="1">
    <citation type="submission" date="2020-05" db="UniProtKB">
        <authorList>
            <consortium name="EnsemblMetazoa"/>
        </authorList>
    </citation>
    <scope>IDENTIFICATION</scope>
    <source>
        <strain evidence="3">TTRI</strain>
    </source>
</reference>
<evidence type="ECO:0000313" key="4">
    <source>
        <dbReference type="Proteomes" id="UP000078200"/>
    </source>
</evidence>
<feature type="region of interest" description="Disordered" evidence="2">
    <location>
        <begin position="168"/>
        <end position="225"/>
    </location>
</feature>
<dbReference type="InterPro" id="IPR038791">
    <property type="entry name" value="Cfap97/Hemingway"/>
</dbReference>
<dbReference type="AlphaFoldDB" id="A0A1A9VEQ6"/>
<dbReference type="STRING" id="7395.A0A1A9VEQ6"/>
<evidence type="ECO:0000256" key="2">
    <source>
        <dbReference type="SAM" id="MobiDB-lite"/>
    </source>
</evidence>
<dbReference type="PANTHER" id="PTHR23035:SF1">
    <property type="entry name" value="CILIA- AND FLAGELLA-ASSOCIATED PROTEIN 97"/>
    <property type="match status" value="1"/>
</dbReference>
<name>A0A1A9VEQ6_GLOAU</name>
<dbReference type="PANTHER" id="PTHR23035">
    <property type="entry name" value="CILIA- AND FLAGELLA-ASSOCIATED PROTEIN 97-RELATED"/>
    <property type="match status" value="1"/>
</dbReference>
<evidence type="ECO:0000313" key="3">
    <source>
        <dbReference type="EnsemblMetazoa" id="GAUT034971-PA"/>
    </source>
</evidence>
<dbReference type="Proteomes" id="UP000078200">
    <property type="component" value="Unassembled WGS sequence"/>
</dbReference>
<dbReference type="VEuPathDB" id="VectorBase:GAUT034971"/>
<comment type="similarity">
    <text evidence="1">Belongs to the CFAP97 family.</text>
</comment>
<feature type="region of interest" description="Disordered" evidence="2">
    <location>
        <begin position="1"/>
        <end position="97"/>
    </location>
</feature>
<organism evidence="3 4">
    <name type="scientific">Glossina austeni</name>
    <name type="common">Savannah tsetse fly</name>
    <dbReference type="NCBI Taxonomy" id="7395"/>
    <lineage>
        <taxon>Eukaryota</taxon>
        <taxon>Metazoa</taxon>
        <taxon>Ecdysozoa</taxon>
        <taxon>Arthropoda</taxon>
        <taxon>Hexapoda</taxon>
        <taxon>Insecta</taxon>
        <taxon>Pterygota</taxon>
        <taxon>Neoptera</taxon>
        <taxon>Endopterygota</taxon>
        <taxon>Diptera</taxon>
        <taxon>Brachycera</taxon>
        <taxon>Muscomorpha</taxon>
        <taxon>Hippoboscoidea</taxon>
        <taxon>Glossinidae</taxon>
        <taxon>Glossina</taxon>
    </lineage>
</organism>
<dbReference type="Pfam" id="PF13879">
    <property type="entry name" value="Hmw_CFAP97"/>
    <property type="match status" value="1"/>
</dbReference>
<evidence type="ECO:0000256" key="1">
    <source>
        <dbReference type="ARBA" id="ARBA00008315"/>
    </source>
</evidence>
<proteinExistence type="inferred from homology"/>
<dbReference type="EnsemblMetazoa" id="GAUT034971-RA">
    <property type="protein sequence ID" value="GAUT034971-PA"/>
    <property type="gene ID" value="GAUT034971"/>
</dbReference>
<dbReference type="GO" id="GO:0007283">
    <property type="term" value="P:spermatogenesis"/>
    <property type="evidence" value="ECO:0007669"/>
    <property type="project" value="TreeGrafter"/>
</dbReference>
<feature type="compositionally biased region" description="Basic and acidic residues" evidence="2">
    <location>
        <begin position="192"/>
        <end position="218"/>
    </location>
</feature>
<evidence type="ECO:0008006" key="5">
    <source>
        <dbReference type="Google" id="ProtNLM"/>
    </source>
</evidence>
<feature type="compositionally biased region" description="Acidic residues" evidence="2">
    <location>
        <begin position="174"/>
        <end position="191"/>
    </location>
</feature>